<comment type="caution">
    <text evidence="2">The sequence shown here is derived from an EMBL/GenBank/DDBJ whole genome shotgun (WGS) entry which is preliminary data.</text>
</comment>
<evidence type="ECO:0000256" key="1">
    <source>
        <dbReference type="SAM" id="Phobius"/>
    </source>
</evidence>
<keyword evidence="1" id="KW-0812">Transmembrane</keyword>
<protein>
    <submittedName>
        <fullName evidence="2">Uncharacterized protein</fullName>
    </submittedName>
</protein>
<dbReference type="EMBL" id="WWCW01000078">
    <property type="protein sequence ID" value="MYM89536.1"/>
    <property type="molecule type" value="Genomic_DNA"/>
</dbReference>
<accession>A0A845G8M1</accession>
<sequence>MDPHPGAEWRNYVGIFCASCALVTGAVTVLNYQVDPYLTHQWQTPSVQRLRPGREKLSAWGKTYALAKFKPAVLYVGNSRTELGLPTRAPAFAGLPVFNGALSGASLADAMDMARHAAHVGRLKTVVWGMDAPSFSLEIGNTDFDRELVAEGPLYLWRRGLLDARRALAFDMTADSIRQLRGSLGRDCRSSLAFYGQRDDACVRDRIESLGGTGAVIVPRVREYLHGEGPTAEAMTALQRSLAGLCADGTSVRLYLNPTHAMTADALYWAGKWPALEAWQRALAQLGLHRRAAGCDVRIFDFSGFNSVTTEAIPQVSHRSSMQYYWETSHYRSNVGAMILARMYGAGDAPRDFGVELLPDTVERHLAAMRRARDRYHHEHPEETRMVRAVVAER</sequence>
<name>A0A845G8M1_9BURK</name>
<feature type="transmembrane region" description="Helical" evidence="1">
    <location>
        <begin position="12"/>
        <end position="32"/>
    </location>
</feature>
<dbReference type="RefSeq" id="WP_161098452.1">
    <property type="nucleotide sequence ID" value="NZ_WWCW01000078.1"/>
</dbReference>
<proteinExistence type="predicted"/>
<dbReference type="Proteomes" id="UP000470302">
    <property type="component" value="Unassembled WGS sequence"/>
</dbReference>
<gene>
    <name evidence="2" type="ORF">GTP91_20450</name>
</gene>
<dbReference type="AlphaFoldDB" id="A0A845G8M1"/>
<organism evidence="2 3">
    <name type="scientific">Duganella vulcania</name>
    <dbReference type="NCBI Taxonomy" id="2692166"/>
    <lineage>
        <taxon>Bacteria</taxon>
        <taxon>Pseudomonadati</taxon>
        <taxon>Pseudomonadota</taxon>
        <taxon>Betaproteobacteria</taxon>
        <taxon>Burkholderiales</taxon>
        <taxon>Oxalobacteraceae</taxon>
        <taxon>Telluria group</taxon>
        <taxon>Duganella</taxon>
    </lineage>
</organism>
<reference evidence="2 3" key="1">
    <citation type="submission" date="2020-01" db="EMBL/GenBank/DDBJ databases">
        <title>Novel species isolated from a subtropical stream in China.</title>
        <authorList>
            <person name="Lu H."/>
        </authorList>
    </citation>
    <scope>NUCLEOTIDE SEQUENCE [LARGE SCALE GENOMIC DNA]</scope>
    <source>
        <strain evidence="2 3">FT82W</strain>
    </source>
</reference>
<evidence type="ECO:0000313" key="3">
    <source>
        <dbReference type="Proteomes" id="UP000470302"/>
    </source>
</evidence>
<evidence type="ECO:0000313" key="2">
    <source>
        <dbReference type="EMBL" id="MYM89536.1"/>
    </source>
</evidence>
<keyword evidence="1" id="KW-1133">Transmembrane helix</keyword>
<keyword evidence="1" id="KW-0472">Membrane</keyword>